<dbReference type="AlphaFoldDB" id="A0A7D9DUQ1"/>
<organism evidence="1 2">
    <name type="scientific">Paramuricea clavata</name>
    <name type="common">Red gorgonian</name>
    <name type="synonym">Violescent sea-whip</name>
    <dbReference type="NCBI Taxonomy" id="317549"/>
    <lineage>
        <taxon>Eukaryota</taxon>
        <taxon>Metazoa</taxon>
        <taxon>Cnidaria</taxon>
        <taxon>Anthozoa</taxon>
        <taxon>Octocorallia</taxon>
        <taxon>Malacalcyonacea</taxon>
        <taxon>Plexauridae</taxon>
        <taxon>Paramuricea</taxon>
    </lineage>
</organism>
<dbReference type="EMBL" id="CACRXK020002203">
    <property type="protein sequence ID" value="CAB3993178.1"/>
    <property type="molecule type" value="Genomic_DNA"/>
</dbReference>
<name>A0A7D9DUQ1_PARCT</name>
<reference evidence="1" key="1">
    <citation type="submission" date="2020-04" db="EMBL/GenBank/DDBJ databases">
        <authorList>
            <person name="Alioto T."/>
            <person name="Alioto T."/>
            <person name="Gomez Garrido J."/>
        </authorList>
    </citation>
    <scope>NUCLEOTIDE SEQUENCE</scope>
    <source>
        <strain evidence="1">A484AB</strain>
    </source>
</reference>
<comment type="caution">
    <text evidence="1">The sequence shown here is derived from an EMBL/GenBank/DDBJ whole genome shotgun (WGS) entry which is preliminary data.</text>
</comment>
<evidence type="ECO:0000313" key="1">
    <source>
        <dbReference type="EMBL" id="CAB3993178.1"/>
    </source>
</evidence>
<gene>
    <name evidence="1" type="ORF">PACLA_8A059191</name>
</gene>
<accession>A0A7D9DUQ1</accession>
<sequence>NIWRKAERLLSNSSFIKEKPSLLSCPNQSQQFFVYSFSSDEPYTVNVSSDLVTCNCPMYKSSPKICSDAVACAEKVGKLNTYLQLLTKKVSCNDPTGLALSVRGIKKKLVVAKEGK</sequence>
<keyword evidence="2" id="KW-1185">Reference proteome</keyword>
<dbReference type="Proteomes" id="UP001152795">
    <property type="component" value="Unassembled WGS sequence"/>
</dbReference>
<evidence type="ECO:0000313" key="2">
    <source>
        <dbReference type="Proteomes" id="UP001152795"/>
    </source>
</evidence>
<protein>
    <submittedName>
        <fullName evidence="1">Uncharacterized protein</fullName>
    </submittedName>
</protein>
<proteinExistence type="predicted"/>
<feature type="non-terminal residue" evidence="1">
    <location>
        <position position="1"/>
    </location>
</feature>